<dbReference type="Proteomes" id="UP001244011">
    <property type="component" value="Unassembled WGS sequence"/>
</dbReference>
<evidence type="ECO:0000313" key="2">
    <source>
        <dbReference type="EMBL" id="KAK1768119.1"/>
    </source>
</evidence>
<gene>
    <name evidence="2" type="ORF">QBC33DRAFT_569161</name>
</gene>
<dbReference type="RefSeq" id="XP_060284332.1">
    <property type="nucleotide sequence ID" value="XM_060430532.1"/>
</dbReference>
<sequence>MLSAKEIASKKAQVFAQLTAGGTNAQMKEWYQEYKKLDDEFKAAQGHADDRAEDHGQGPAENST</sequence>
<evidence type="ECO:0000313" key="3">
    <source>
        <dbReference type="Proteomes" id="UP001244011"/>
    </source>
</evidence>
<dbReference type="GeneID" id="85313719"/>
<evidence type="ECO:0000256" key="1">
    <source>
        <dbReference type="SAM" id="MobiDB-lite"/>
    </source>
</evidence>
<feature type="compositionally biased region" description="Basic and acidic residues" evidence="1">
    <location>
        <begin position="41"/>
        <end position="56"/>
    </location>
</feature>
<organism evidence="2 3">
    <name type="scientific">Phialemonium atrogriseum</name>
    <dbReference type="NCBI Taxonomy" id="1093897"/>
    <lineage>
        <taxon>Eukaryota</taxon>
        <taxon>Fungi</taxon>
        <taxon>Dikarya</taxon>
        <taxon>Ascomycota</taxon>
        <taxon>Pezizomycotina</taxon>
        <taxon>Sordariomycetes</taxon>
        <taxon>Sordariomycetidae</taxon>
        <taxon>Cephalothecales</taxon>
        <taxon>Cephalothecaceae</taxon>
        <taxon>Phialemonium</taxon>
    </lineage>
</organism>
<comment type="caution">
    <text evidence="2">The sequence shown here is derived from an EMBL/GenBank/DDBJ whole genome shotgun (WGS) entry which is preliminary data.</text>
</comment>
<name>A0AAJ0FMQ6_9PEZI</name>
<reference evidence="2" key="1">
    <citation type="submission" date="2023-06" db="EMBL/GenBank/DDBJ databases">
        <title>Genome-scale phylogeny and comparative genomics of the fungal order Sordariales.</title>
        <authorList>
            <consortium name="Lawrence Berkeley National Laboratory"/>
            <person name="Hensen N."/>
            <person name="Bonometti L."/>
            <person name="Westerberg I."/>
            <person name="Brannstrom I.O."/>
            <person name="Guillou S."/>
            <person name="Cros-Aarteil S."/>
            <person name="Calhoun S."/>
            <person name="Haridas S."/>
            <person name="Kuo A."/>
            <person name="Mondo S."/>
            <person name="Pangilinan J."/>
            <person name="Riley R."/>
            <person name="Labutti K."/>
            <person name="Andreopoulos B."/>
            <person name="Lipzen A."/>
            <person name="Chen C."/>
            <person name="Yanf M."/>
            <person name="Daum C."/>
            <person name="Ng V."/>
            <person name="Clum A."/>
            <person name="Steindorff A."/>
            <person name="Ohm R."/>
            <person name="Martin F."/>
            <person name="Silar P."/>
            <person name="Natvig D."/>
            <person name="Lalanne C."/>
            <person name="Gautier V."/>
            <person name="Ament-Velasquez S.L."/>
            <person name="Kruys A."/>
            <person name="Hutchinson M.I."/>
            <person name="Powell A.J."/>
            <person name="Barry K."/>
            <person name="Miller A.N."/>
            <person name="Grigoriev I.V."/>
            <person name="Debuchy R."/>
            <person name="Gladieux P."/>
            <person name="Thoren M.H."/>
            <person name="Johannesson H."/>
        </authorList>
    </citation>
    <scope>NUCLEOTIDE SEQUENCE</scope>
    <source>
        <strain evidence="2">8032-3</strain>
    </source>
</reference>
<dbReference type="EMBL" id="MU839006">
    <property type="protein sequence ID" value="KAK1768119.1"/>
    <property type="molecule type" value="Genomic_DNA"/>
</dbReference>
<proteinExistence type="predicted"/>
<dbReference type="AlphaFoldDB" id="A0AAJ0FMQ6"/>
<keyword evidence="3" id="KW-1185">Reference proteome</keyword>
<protein>
    <submittedName>
        <fullName evidence="2">Uncharacterized protein</fullName>
    </submittedName>
</protein>
<feature type="region of interest" description="Disordered" evidence="1">
    <location>
        <begin position="41"/>
        <end position="64"/>
    </location>
</feature>
<accession>A0AAJ0FMQ6</accession>